<reference evidence="12 13" key="1">
    <citation type="submission" date="2024-09" db="EMBL/GenBank/DDBJ databases">
        <authorList>
            <person name="Sun Q."/>
            <person name="Mori K."/>
        </authorList>
    </citation>
    <scope>NUCLEOTIDE SEQUENCE [LARGE SCALE GENOMIC DNA]</scope>
    <source>
        <strain evidence="12 13">CCM 7759</strain>
    </source>
</reference>
<feature type="domain" description="Prephenate dehydratase" evidence="10">
    <location>
        <begin position="3"/>
        <end position="195"/>
    </location>
</feature>
<dbReference type="InterPro" id="IPR002912">
    <property type="entry name" value="ACT_dom"/>
</dbReference>
<dbReference type="PROSITE" id="PS51171">
    <property type="entry name" value="PREPHENATE_DEHYDR_3"/>
    <property type="match status" value="1"/>
</dbReference>
<proteinExistence type="predicted"/>
<dbReference type="CDD" id="cd13633">
    <property type="entry name" value="PBP2_Sa-PDT_like"/>
    <property type="match status" value="1"/>
</dbReference>
<evidence type="ECO:0000256" key="9">
    <source>
        <dbReference type="RuleBase" id="RU361254"/>
    </source>
</evidence>
<comment type="pathway">
    <text evidence="1 9">Amino-acid biosynthesis; L-phenylalanine biosynthesis; phenylpyruvate from prephenate: step 1/1.</text>
</comment>
<dbReference type="PIRSF" id="PIRSF001500">
    <property type="entry name" value="Chor_mut_pdt_Ppr"/>
    <property type="match status" value="1"/>
</dbReference>
<evidence type="ECO:0000256" key="2">
    <source>
        <dbReference type="ARBA" id="ARBA00013147"/>
    </source>
</evidence>
<name>A0ABV6DIV2_9BACL</name>
<dbReference type="InterPro" id="IPR001086">
    <property type="entry name" value="Preph_deHydtase"/>
</dbReference>
<dbReference type="InterPro" id="IPR008242">
    <property type="entry name" value="Chor_mutase/pphenate_deHydtase"/>
</dbReference>
<dbReference type="InterPro" id="IPR018528">
    <property type="entry name" value="Preph_deHydtase_CS"/>
</dbReference>
<dbReference type="PROSITE" id="PS51671">
    <property type="entry name" value="ACT"/>
    <property type="match status" value="1"/>
</dbReference>
<accession>A0ABV6DIV2</accession>
<dbReference type="SUPFAM" id="SSF55021">
    <property type="entry name" value="ACT-like"/>
    <property type="match status" value="1"/>
</dbReference>
<dbReference type="NCBIfam" id="NF008865">
    <property type="entry name" value="PRK11898.1"/>
    <property type="match status" value="1"/>
</dbReference>
<dbReference type="Pfam" id="PF00800">
    <property type="entry name" value="PDT"/>
    <property type="match status" value="1"/>
</dbReference>
<dbReference type="PANTHER" id="PTHR21022">
    <property type="entry name" value="PREPHENATE DEHYDRATASE P PROTEIN"/>
    <property type="match status" value="1"/>
</dbReference>
<keyword evidence="4 9" id="KW-0028">Amino-acid biosynthesis</keyword>
<sequence>MKRIATLGPATFSEESVQYYFGTEQYEYLPFKGIDEVFGATVNGTADYGVIPIENTLEGSVRNHLDTIVHEVDLPIQAEWLYPIRMNLLGLTASSAEESGAGGDPDRPYAGIRKVLTHHAAPAQCSVFLKTHLPHAQVDIVSSTAEGARLVREYGDPSIAAISPLAPAKLYGLNVLAPDIQDHDANVTRFIMIGREPIALTNREGLPKTTILVQLAEDFPGALHQVLAAFAWRRINLTRIESRPTRKKLGSYYFYIEVEGSLDSVLIPAALEEIRAIGCQVRLLGSYSSYTFEASTVRSKA</sequence>
<evidence type="ECO:0000313" key="12">
    <source>
        <dbReference type="EMBL" id="MFC0212574.1"/>
    </source>
</evidence>
<keyword evidence="5 9" id="KW-0057">Aromatic amino acid biosynthesis</keyword>
<protein>
    <recommendedName>
        <fullName evidence="3 9">Prephenate dehydratase</fullName>
        <shortName evidence="9">PDT</shortName>
        <ecNumber evidence="2 9">4.2.1.51</ecNumber>
    </recommendedName>
</protein>
<dbReference type="EMBL" id="JBHLWN010000031">
    <property type="protein sequence ID" value="MFC0212574.1"/>
    <property type="molecule type" value="Genomic_DNA"/>
</dbReference>
<keyword evidence="13" id="KW-1185">Reference proteome</keyword>
<dbReference type="InterPro" id="IPR045865">
    <property type="entry name" value="ACT-like_dom_sf"/>
</dbReference>
<keyword evidence="7 9" id="KW-0456">Lyase</keyword>
<dbReference type="SUPFAM" id="SSF53850">
    <property type="entry name" value="Periplasmic binding protein-like II"/>
    <property type="match status" value="1"/>
</dbReference>
<dbReference type="PROSITE" id="PS00858">
    <property type="entry name" value="PREPHENATE_DEHYDR_2"/>
    <property type="match status" value="1"/>
</dbReference>
<evidence type="ECO:0000256" key="1">
    <source>
        <dbReference type="ARBA" id="ARBA00004741"/>
    </source>
</evidence>
<evidence type="ECO:0000256" key="4">
    <source>
        <dbReference type="ARBA" id="ARBA00022605"/>
    </source>
</evidence>
<comment type="catalytic activity">
    <reaction evidence="8 9">
        <text>prephenate + H(+) = 3-phenylpyruvate + CO2 + H2O</text>
        <dbReference type="Rhea" id="RHEA:21648"/>
        <dbReference type="ChEBI" id="CHEBI:15377"/>
        <dbReference type="ChEBI" id="CHEBI:15378"/>
        <dbReference type="ChEBI" id="CHEBI:16526"/>
        <dbReference type="ChEBI" id="CHEBI:18005"/>
        <dbReference type="ChEBI" id="CHEBI:29934"/>
        <dbReference type="EC" id="4.2.1.51"/>
    </reaction>
</comment>
<gene>
    <name evidence="9 12" type="primary">pheA</name>
    <name evidence="12" type="ORF">ACFFK0_08870</name>
</gene>
<dbReference type="EC" id="4.2.1.51" evidence="2 9"/>
<dbReference type="PANTHER" id="PTHR21022:SF19">
    <property type="entry name" value="PREPHENATE DEHYDRATASE-RELATED"/>
    <property type="match status" value="1"/>
</dbReference>
<dbReference type="Proteomes" id="UP001589776">
    <property type="component" value="Unassembled WGS sequence"/>
</dbReference>
<dbReference type="CDD" id="cd04905">
    <property type="entry name" value="ACT_CM-PDT"/>
    <property type="match status" value="1"/>
</dbReference>
<evidence type="ECO:0000259" key="10">
    <source>
        <dbReference type="PROSITE" id="PS51171"/>
    </source>
</evidence>
<comment type="caution">
    <text evidence="12">The sequence shown here is derived from an EMBL/GenBank/DDBJ whole genome shotgun (WGS) entry which is preliminary data.</text>
</comment>
<keyword evidence="6 9" id="KW-0584">Phenylalanine biosynthesis</keyword>
<dbReference type="Gene3D" id="3.40.190.10">
    <property type="entry name" value="Periplasmic binding protein-like II"/>
    <property type="match status" value="2"/>
</dbReference>
<evidence type="ECO:0000313" key="13">
    <source>
        <dbReference type="Proteomes" id="UP001589776"/>
    </source>
</evidence>
<evidence type="ECO:0000256" key="6">
    <source>
        <dbReference type="ARBA" id="ARBA00023222"/>
    </source>
</evidence>
<dbReference type="PROSITE" id="PS00857">
    <property type="entry name" value="PREPHENATE_DEHYDR_1"/>
    <property type="match status" value="1"/>
</dbReference>
<dbReference type="Gene3D" id="3.30.70.260">
    <property type="match status" value="1"/>
</dbReference>
<evidence type="ECO:0000256" key="8">
    <source>
        <dbReference type="ARBA" id="ARBA00047848"/>
    </source>
</evidence>
<dbReference type="Pfam" id="PF01842">
    <property type="entry name" value="ACT"/>
    <property type="match status" value="1"/>
</dbReference>
<feature type="domain" description="ACT" evidence="11">
    <location>
        <begin position="211"/>
        <end position="288"/>
    </location>
</feature>
<dbReference type="RefSeq" id="WP_377469762.1">
    <property type="nucleotide sequence ID" value="NZ_JBHLWN010000031.1"/>
</dbReference>
<organism evidence="12 13">
    <name type="scientific">Paenibacillus chartarius</name>
    <dbReference type="NCBI Taxonomy" id="747481"/>
    <lineage>
        <taxon>Bacteria</taxon>
        <taxon>Bacillati</taxon>
        <taxon>Bacillota</taxon>
        <taxon>Bacilli</taxon>
        <taxon>Bacillales</taxon>
        <taxon>Paenibacillaceae</taxon>
        <taxon>Paenibacillus</taxon>
    </lineage>
</organism>
<evidence type="ECO:0000256" key="3">
    <source>
        <dbReference type="ARBA" id="ARBA00021872"/>
    </source>
</evidence>
<evidence type="ECO:0000256" key="5">
    <source>
        <dbReference type="ARBA" id="ARBA00023141"/>
    </source>
</evidence>
<evidence type="ECO:0000259" key="11">
    <source>
        <dbReference type="PROSITE" id="PS51671"/>
    </source>
</evidence>
<evidence type="ECO:0000256" key="7">
    <source>
        <dbReference type="ARBA" id="ARBA00023239"/>
    </source>
</evidence>
<dbReference type="GO" id="GO:0004664">
    <property type="term" value="F:prephenate dehydratase activity"/>
    <property type="evidence" value="ECO:0007669"/>
    <property type="project" value="UniProtKB-EC"/>
</dbReference>